<evidence type="ECO:0000256" key="2">
    <source>
        <dbReference type="ARBA" id="ARBA00022516"/>
    </source>
</evidence>
<name>A0A1F5VP96_9BACT</name>
<evidence type="ECO:0000259" key="12">
    <source>
        <dbReference type="PROSITE" id="PS50146"/>
    </source>
</evidence>
<keyword evidence="8" id="KW-0460">Magnesium</keyword>
<keyword evidence="4" id="KW-0479">Metal-binding</keyword>
<evidence type="ECO:0000256" key="11">
    <source>
        <dbReference type="ARBA" id="ARBA00023264"/>
    </source>
</evidence>
<evidence type="ECO:0000256" key="9">
    <source>
        <dbReference type="ARBA" id="ARBA00023098"/>
    </source>
</evidence>
<keyword evidence="3" id="KW-0808">Transferase</keyword>
<dbReference type="InterPro" id="IPR050187">
    <property type="entry name" value="Lipid_Phosphate_FormReg"/>
</dbReference>
<keyword evidence="11" id="KW-1208">Phospholipid metabolism</keyword>
<reference evidence="13 14" key="1">
    <citation type="journal article" date="2016" name="Nat. Commun.">
        <title>Thousands of microbial genomes shed light on interconnected biogeochemical processes in an aquifer system.</title>
        <authorList>
            <person name="Anantharaman K."/>
            <person name="Brown C.T."/>
            <person name="Hug L.A."/>
            <person name="Sharon I."/>
            <person name="Castelle C.J."/>
            <person name="Probst A.J."/>
            <person name="Thomas B.C."/>
            <person name="Singh A."/>
            <person name="Wilkins M.J."/>
            <person name="Karaoz U."/>
            <person name="Brodie E.L."/>
            <person name="Williams K.H."/>
            <person name="Hubbard S.S."/>
            <person name="Banfield J.F."/>
        </authorList>
    </citation>
    <scope>NUCLEOTIDE SEQUENCE [LARGE SCALE GENOMIC DNA]</scope>
</reference>
<organism evidence="13 14">
    <name type="scientific">Candidatus Fischerbacteria bacterium RBG_13_37_8</name>
    <dbReference type="NCBI Taxonomy" id="1817863"/>
    <lineage>
        <taxon>Bacteria</taxon>
        <taxon>Candidatus Fischeribacteriota</taxon>
    </lineage>
</organism>
<evidence type="ECO:0000256" key="7">
    <source>
        <dbReference type="ARBA" id="ARBA00022840"/>
    </source>
</evidence>
<dbReference type="Pfam" id="PF19279">
    <property type="entry name" value="YegS_C"/>
    <property type="match status" value="1"/>
</dbReference>
<dbReference type="InterPro" id="IPR005218">
    <property type="entry name" value="Diacylglycerol/lipid_kinase"/>
</dbReference>
<evidence type="ECO:0000256" key="8">
    <source>
        <dbReference type="ARBA" id="ARBA00022842"/>
    </source>
</evidence>
<dbReference type="Gene3D" id="3.40.50.10330">
    <property type="entry name" value="Probable inorganic polyphosphate/atp-NAD kinase, domain 1"/>
    <property type="match status" value="1"/>
</dbReference>
<dbReference type="GO" id="GO:0005886">
    <property type="term" value="C:plasma membrane"/>
    <property type="evidence" value="ECO:0007669"/>
    <property type="project" value="TreeGrafter"/>
</dbReference>
<evidence type="ECO:0000256" key="10">
    <source>
        <dbReference type="ARBA" id="ARBA00023209"/>
    </source>
</evidence>
<evidence type="ECO:0000256" key="6">
    <source>
        <dbReference type="ARBA" id="ARBA00022777"/>
    </source>
</evidence>
<dbReference type="EMBL" id="MFGW01000117">
    <property type="protein sequence ID" value="OGF65138.1"/>
    <property type="molecule type" value="Genomic_DNA"/>
</dbReference>
<dbReference type="InterPro" id="IPR017438">
    <property type="entry name" value="ATP-NAD_kinase_N"/>
</dbReference>
<keyword evidence="7" id="KW-0067">ATP-binding</keyword>
<keyword evidence="5" id="KW-0547">Nucleotide-binding</keyword>
<dbReference type="NCBIfam" id="TIGR00147">
    <property type="entry name" value="YegS/Rv2252/BmrU family lipid kinase"/>
    <property type="match status" value="1"/>
</dbReference>
<keyword evidence="10" id="KW-0594">Phospholipid biosynthesis</keyword>
<dbReference type="GO" id="GO:0046872">
    <property type="term" value="F:metal ion binding"/>
    <property type="evidence" value="ECO:0007669"/>
    <property type="project" value="UniProtKB-KW"/>
</dbReference>
<keyword evidence="2" id="KW-0444">Lipid biosynthesis</keyword>
<evidence type="ECO:0000256" key="4">
    <source>
        <dbReference type="ARBA" id="ARBA00022723"/>
    </source>
</evidence>
<evidence type="ECO:0000256" key="1">
    <source>
        <dbReference type="ARBA" id="ARBA00001946"/>
    </source>
</evidence>
<dbReference type="InterPro" id="IPR045540">
    <property type="entry name" value="YegS/DAGK_C"/>
</dbReference>
<dbReference type="SUPFAM" id="SSF111331">
    <property type="entry name" value="NAD kinase/diacylglycerol kinase-like"/>
    <property type="match status" value="1"/>
</dbReference>
<dbReference type="AlphaFoldDB" id="A0A1F5VP96"/>
<evidence type="ECO:0000256" key="5">
    <source>
        <dbReference type="ARBA" id="ARBA00022741"/>
    </source>
</evidence>
<dbReference type="GO" id="GO:0008654">
    <property type="term" value="P:phospholipid biosynthetic process"/>
    <property type="evidence" value="ECO:0007669"/>
    <property type="project" value="UniProtKB-KW"/>
</dbReference>
<dbReference type="GO" id="GO:0005524">
    <property type="term" value="F:ATP binding"/>
    <property type="evidence" value="ECO:0007669"/>
    <property type="project" value="UniProtKB-KW"/>
</dbReference>
<dbReference type="Proteomes" id="UP000178943">
    <property type="component" value="Unassembled WGS sequence"/>
</dbReference>
<dbReference type="PROSITE" id="PS50146">
    <property type="entry name" value="DAGK"/>
    <property type="match status" value="1"/>
</dbReference>
<gene>
    <name evidence="13" type="ORF">A2Y62_21315</name>
</gene>
<dbReference type="Gene3D" id="2.60.200.40">
    <property type="match status" value="1"/>
</dbReference>
<dbReference type="SMART" id="SM00046">
    <property type="entry name" value="DAGKc"/>
    <property type="match status" value="1"/>
</dbReference>
<dbReference type="PANTHER" id="PTHR12358:SF106">
    <property type="entry name" value="LIPID KINASE YEGS"/>
    <property type="match status" value="1"/>
</dbReference>
<comment type="cofactor">
    <cofactor evidence="1">
        <name>Mg(2+)</name>
        <dbReference type="ChEBI" id="CHEBI:18420"/>
    </cofactor>
</comment>
<dbReference type="STRING" id="1817863.A2Y62_21315"/>
<evidence type="ECO:0000313" key="14">
    <source>
        <dbReference type="Proteomes" id="UP000178943"/>
    </source>
</evidence>
<dbReference type="InterPro" id="IPR001206">
    <property type="entry name" value="Diacylglycerol_kinase_cat_dom"/>
</dbReference>
<keyword evidence="9" id="KW-0443">Lipid metabolism</keyword>
<dbReference type="GO" id="GO:0004143">
    <property type="term" value="F:ATP-dependent diacylglycerol kinase activity"/>
    <property type="evidence" value="ECO:0007669"/>
    <property type="project" value="TreeGrafter"/>
</dbReference>
<dbReference type="Pfam" id="PF00781">
    <property type="entry name" value="DAGK_cat"/>
    <property type="match status" value="1"/>
</dbReference>
<proteinExistence type="predicted"/>
<dbReference type="InterPro" id="IPR016064">
    <property type="entry name" value="NAD/diacylglycerol_kinase_sf"/>
</dbReference>
<dbReference type="PANTHER" id="PTHR12358">
    <property type="entry name" value="SPHINGOSINE KINASE"/>
    <property type="match status" value="1"/>
</dbReference>
<feature type="domain" description="DAGKc" evidence="12">
    <location>
        <begin position="3"/>
        <end position="134"/>
    </location>
</feature>
<protein>
    <recommendedName>
        <fullName evidence="12">DAGKc domain-containing protein</fullName>
    </recommendedName>
</protein>
<evidence type="ECO:0000256" key="3">
    <source>
        <dbReference type="ARBA" id="ARBA00022679"/>
    </source>
</evidence>
<evidence type="ECO:0000313" key="13">
    <source>
        <dbReference type="EMBL" id="OGF65138.1"/>
    </source>
</evidence>
<comment type="caution">
    <text evidence="13">The sequence shown here is derived from an EMBL/GenBank/DDBJ whole genome shotgun (WGS) entry which is preliminary data.</text>
</comment>
<sequence>MKEKIKKACAIWNPIAGNVRRNEKNIDLAIDFFKQKGYEIVKKATVGPLTATQIARDAAYNGAEYIIAIGGDGTINEVLNGMHDTNAILGIVPMGTANLLARQINIPTNTVKALKSLDNVDIQEVSLGKANDRYFILMTGIGFDGYIISKITSNLKTKYGKLAFAYHATIESFLYSYPVFSMKINGRELTSAFAIVALSKEYGGLFSLTPKANLQSEQFQVCIFHKRGPFTFWKYFISALFRMHDKLPDVTLEYADTIEVYSEEKVWSQIDGELFTQLPVKISIVPKGLKLLVPRTAKHSFPTYKESR</sequence>
<accession>A0A1F5VP96</accession>
<keyword evidence="6" id="KW-0418">Kinase</keyword>